<name>A0A6I6JMP1_9BACT</name>
<evidence type="ECO:0000313" key="1">
    <source>
        <dbReference type="EMBL" id="QGY44175.1"/>
    </source>
</evidence>
<organism evidence="1 2">
    <name type="scientific">Maribellus comscasis</name>
    <dbReference type="NCBI Taxonomy" id="2681766"/>
    <lineage>
        <taxon>Bacteria</taxon>
        <taxon>Pseudomonadati</taxon>
        <taxon>Bacteroidota</taxon>
        <taxon>Bacteroidia</taxon>
        <taxon>Marinilabiliales</taxon>
        <taxon>Prolixibacteraceae</taxon>
        <taxon>Maribellus</taxon>
    </lineage>
</organism>
<evidence type="ECO:0000313" key="2">
    <source>
        <dbReference type="Proteomes" id="UP000428260"/>
    </source>
</evidence>
<protein>
    <submittedName>
        <fullName evidence="1">Uncharacterized protein</fullName>
    </submittedName>
</protein>
<proteinExistence type="predicted"/>
<dbReference type="KEGG" id="mcos:GM418_11040"/>
<gene>
    <name evidence="1" type="ORF">GM418_11040</name>
</gene>
<dbReference type="AlphaFoldDB" id="A0A6I6JMP1"/>
<accession>A0A6I6JMP1</accession>
<reference evidence="1 2" key="1">
    <citation type="submission" date="2019-11" db="EMBL/GenBank/DDBJ databases">
        <authorList>
            <person name="Zheng R.K."/>
            <person name="Sun C.M."/>
        </authorList>
    </citation>
    <scope>NUCLEOTIDE SEQUENCE [LARGE SCALE GENOMIC DNA]</scope>
    <source>
        <strain evidence="1 2">WC007</strain>
    </source>
</reference>
<dbReference type="Proteomes" id="UP000428260">
    <property type="component" value="Chromosome"/>
</dbReference>
<sequence length="203" mass="23938">MFYELENVDPILRFGDVIEGFQMLKPNYNNFPTDKLNFQISVENFKYFIVTTPCCSIEKSKLSVAALKEIRPAFLKNEYFAEDLTRINRLVSPENSVPKIAWEKFPEEEKQKRIGCGFSYTFLDIFVYDSNDLLENYELNSKEGKINCGYYMIDFKDIFVIESDQIQRNKKIPKILQLSIKSRDELRTKLATYFNRVPEEDVI</sequence>
<dbReference type="EMBL" id="CP046401">
    <property type="protein sequence ID" value="QGY44175.1"/>
    <property type="molecule type" value="Genomic_DNA"/>
</dbReference>
<dbReference type="RefSeq" id="WP_158866016.1">
    <property type="nucleotide sequence ID" value="NZ_CP046401.1"/>
</dbReference>
<keyword evidence="2" id="KW-1185">Reference proteome</keyword>